<dbReference type="EMBL" id="JARIHO010000062">
    <property type="protein sequence ID" value="KAJ7315430.1"/>
    <property type="molecule type" value="Genomic_DNA"/>
</dbReference>
<sequence>MLAHALSFLRFRSPTIPADSHTIPCAALDLESRDIVLTNGLVIDKRLDLEKLEKTLFTLVETKFPRAGARLAFKNGTYELQIPHSFDADTPPVMFTIESHSEPYSSSDRPTVPVCSRKPSTLPMPLFEPYFRSKECPTSLAGFLRPNVPLVHIHVTIFADMSFIGVTSSHITFDAVGTGLFLRTWTRIINGEDPDAIPGMPLDIAPFESFKGTNVSNRKGWFDLGFFSKINFIVRFVYRILRDGEEVVRLVCVPKAFLDSAKLMINEKLRLEGSEEWVGSSDVLMAWWYKTAYAHRSPSDTTPIHIHMPMDLRGFPVFPGRSKLSVPYIHNSVLSIAVPPIPVNAFRTESLGELALRIRRTILAYTADLEWMRSAVEFRCANPFKDVFPAPPGAEYAILTSWRAAKFAELDFSGALSASGGSAKVLAMFGYPNSGKPIPFRDTGAIFNEDSDAFWMAQVKGRKEWDRIRASGGLDFY</sequence>
<dbReference type="AlphaFoldDB" id="A0AAD6ZCL5"/>
<reference evidence="1" key="1">
    <citation type="submission" date="2023-03" db="EMBL/GenBank/DDBJ databases">
        <title>Massive genome expansion in bonnet fungi (Mycena s.s.) driven by repeated elements and novel gene families across ecological guilds.</title>
        <authorList>
            <consortium name="Lawrence Berkeley National Laboratory"/>
            <person name="Harder C.B."/>
            <person name="Miyauchi S."/>
            <person name="Viragh M."/>
            <person name="Kuo A."/>
            <person name="Thoen E."/>
            <person name="Andreopoulos B."/>
            <person name="Lu D."/>
            <person name="Skrede I."/>
            <person name="Drula E."/>
            <person name="Henrissat B."/>
            <person name="Morin E."/>
            <person name="Kohler A."/>
            <person name="Barry K."/>
            <person name="LaButti K."/>
            <person name="Morin E."/>
            <person name="Salamov A."/>
            <person name="Lipzen A."/>
            <person name="Mereny Z."/>
            <person name="Hegedus B."/>
            <person name="Baldrian P."/>
            <person name="Stursova M."/>
            <person name="Weitz H."/>
            <person name="Taylor A."/>
            <person name="Grigoriev I.V."/>
            <person name="Nagy L.G."/>
            <person name="Martin F."/>
            <person name="Kauserud H."/>
        </authorList>
    </citation>
    <scope>NUCLEOTIDE SEQUENCE</scope>
    <source>
        <strain evidence="1">CBHHK002</strain>
    </source>
</reference>
<keyword evidence="2" id="KW-1185">Reference proteome</keyword>
<dbReference type="Proteomes" id="UP001218218">
    <property type="component" value="Unassembled WGS sequence"/>
</dbReference>
<dbReference type="GO" id="GO:0016747">
    <property type="term" value="F:acyltransferase activity, transferring groups other than amino-acyl groups"/>
    <property type="evidence" value="ECO:0007669"/>
    <property type="project" value="TreeGrafter"/>
</dbReference>
<dbReference type="InterPro" id="IPR023213">
    <property type="entry name" value="CAT-like_dom_sf"/>
</dbReference>
<proteinExistence type="predicted"/>
<dbReference type="Gene3D" id="3.30.559.10">
    <property type="entry name" value="Chloramphenicol acetyltransferase-like domain"/>
    <property type="match status" value="2"/>
</dbReference>
<accession>A0AAD6ZCL5</accession>
<dbReference type="InterPro" id="IPR050317">
    <property type="entry name" value="Plant_Fungal_Acyltransferase"/>
</dbReference>
<evidence type="ECO:0000313" key="1">
    <source>
        <dbReference type="EMBL" id="KAJ7315430.1"/>
    </source>
</evidence>
<protein>
    <submittedName>
        <fullName evidence="1">Uncharacterized protein</fullName>
    </submittedName>
</protein>
<dbReference type="Pfam" id="PF02458">
    <property type="entry name" value="Transferase"/>
    <property type="match status" value="1"/>
</dbReference>
<comment type="caution">
    <text evidence="1">The sequence shown here is derived from an EMBL/GenBank/DDBJ whole genome shotgun (WGS) entry which is preliminary data.</text>
</comment>
<gene>
    <name evidence="1" type="ORF">DFH08DRAFT_893872</name>
</gene>
<dbReference type="PANTHER" id="PTHR31642:SF294">
    <property type="entry name" value="ACETYLTRANSFERASE MATC1"/>
    <property type="match status" value="1"/>
</dbReference>
<evidence type="ECO:0000313" key="2">
    <source>
        <dbReference type="Proteomes" id="UP001218218"/>
    </source>
</evidence>
<dbReference type="PANTHER" id="PTHR31642">
    <property type="entry name" value="TRICHOTHECENE 3-O-ACETYLTRANSFERASE"/>
    <property type="match status" value="1"/>
</dbReference>
<name>A0AAD6ZCL5_9AGAR</name>
<organism evidence="1 2">
    <name type="scientific">Mycena albidolilacea</name>
    <dbReference type="NCBI Taxonomy" id="1033008"/>
    <lineage>
        <taxon>Eukaryota</taxon>
        <taxon>Fungi</taxon>
        <taxon>Dikarya</taxon>
        <taxon>Basidiomycota</taxon>
        <taxon>Agaricomycotina</taxon>
        <taxon>Agaricomycetes</taxon>
        <taxon>Agaricomycetidae</taxon>
        <taxon>Agaricales</taxon>
        <taxon>Marasmiineae</taxon>
        <taxon>Mycenaceae</taxon>
        <taxon>Mycena</taxon>
    </lineage>
</organism>